<reference evidence="2 3" key="1">
    <citation type="submission" date="2019-05" db="EMBL/GenBank/DDBJ databases">
        <title>Another draft genome of Portunus trituberculatus and its Hox gene families provides insights of decapod evolution.</title>
        <authorList>
            <person name="Jeong J.-H."/>
            <person name="Song I."/>
            <person name="Kim S."/>
            <person name="Choi T."/>
            <person name="Kim D."/>
            <person name="Ryu S."/>
            <person name="Kim W."/>
        </authorList>
    </citation>
    <scope>NUCLEOTIDE SEQUENCE [LARGE SCALE GENOMIC DNA]</scope>
    <source>
        <tissue evidence="2">Muscle</tissue>
    </source>
</reference>
<gene>
    <name evidence="2" type="ORF">E2C01_069508</name>
</gene>
<evidence type="ECO:0000313" key="2">
    <source>
        <dbReference type="EMBL" id="MPC75123.1"/>
    </source>
</evidence>
<proteinExistence type="predicted"/>
<dbReference type="EMBL" id="VSRR010040426">
    <property type="protein sequence ID" value="MPC75123.1"/>
    <property type="molecule type" value="Genomic_DNA"/>
</dbReference>
<dbReference type="Proteomes" id="UP000324222">
    <property type="component" value="Unassembled WGS sequence"/>
</dbReference>
<comment type="caution">
    <text evidence="2">The sequence shown here is derived from an EMBL/GenBank/DDBJ whole genome shotgun (WGS) entry which is preliminary data.</text>
</comment>
<evidence type="ECO:0000256" key="1">
    <source>
        <dbReference type="SAM" id="MobiDB-lite"/>
    </source>
</evidence>
<evidence type="ECO:0000313" key="3">
    <source>
        <dbReference type="Proteomes" id="UP000324222"/>
    </source>
</evidence>
<protein>
    <submittedName>
        <fullName evidence="2">Uncharacterized protein</fullName>
    </submittedName>
</protein>
<sequence length="103" mass="10472">MGGVALSPGTPKVSTALSSGTVGDASWSFKIFIESRSFLSGVSVCGTVEGGTGGESVGKFCSASVCGAVRRCGTGAVVALLTLLLWRNAALATHSKDFRCLLW</sequence>
<feature type="region of interest" description="Disordered" evidence="1">
    <location>
        <begin position="1"/>
        <end position="20"/>
    </location>
</feature>
<dbReference type="AlphaFoldDB" id="A0A5B7HYQ9"/>
<keyword evidence="3" id="KW-1185">Reference proteome</keyword>
<accession>A0A5B7HYQ9</accession>
<organism evidence="2 3">
    <name type="scientific">Portunus trituberculatus</name>
    <name type="common">Swimming crab</name>
    <name type="synonym">Neptunus trituberculatus</name>
    <dbReference type="NCBI Taxonomy" id="210409"/>
    <lineage>
        <taxon>Eukaryota</taxon>
        <taxon>Metazoa</taxon>
        <taxon>Ecdysozoa</taxon>
        <taxon>Arthropoda</taxon>
        <taxon>Crustacea</taxon>
        <taxon>Multicrustacea</taxon>
        <taxon>Malacostraca</taxon>
        <taxon>Eumalacostraca</taxon>
        <taxon>Eucarida</taxon>
        <taxon>Decapoda</taxon>
        <taxon>Pleocyemata</taxon>
        <taxon>Brachyura</taxon>
        <taxon>Eubrachyura</taxon>
        <taxon>Portunoidea</taxon>
        <taxon>Portunidae</taxon>
        <taxon>Portuninae</taxon>
        <taxon>Portunus</taxon>
    </lineage>
</organism>
<name>A0A5B7HYQ9_PORTR</name>